<comment type="similarity">
    <text evidence="1 4">Belongs to the D-isomer specific 2-hydroxyacid dehydrogenase family.</text>
</comment>
<sequence length="354" mass="38776">MTQHFRRETLTHQESSGDGPKDAKFKVLVLNPWGSFGQYGERAILENAGCAVEIVEDRTEEGILRAVRDIDGLYFTGPVSRKMLLAMNQCKVMAASSIGMDTFEDFDLATEKGIVVCNCPGVFVDEVANQGMALLLACVRWLVPTANFVKEGSWADRSRERPWGYIHRMTGQTIGIVGLGDIGKAMAQRAAGFGLRVLAHDPYIPAETFKAHGAESVSMGKLLQDSDFISLHVPLNKETRHLISGPQFALMKPEAILINTCRGPVVDEAALITALQNGRILAAGLDVTEVEPVASDNPLLKMDNVVISPHMASISEWANGERRRRPAQEIAAALTGHQPRAVWNKEVLEHLNLK</sequence>
<evidence type="ECO:0000256" key="2">
    <source>
        <dbReference type="ARBA" id="ARBA00023002"/>
    </source>
</evidence>
<dbReference type="SUPFAM" id="SSF52283">
    <property type="entry name" value="Formate/glycerate dehydrogenase catalytic domain-like"/>
    <property type="match status" value="1"/>
</dbReference>
<dbReference type="InterPro" id="IPR006140">
    <property type="entry name" value="D-isomer_DH_NAD-bd"/>
</dbReference>
<proteinExistence type="inferred from homology"/>
<dbReference type="AlphaFoldDB" id="A0A6J4VMP0"/>
<dbReference type="InterPro" id="IPR006139">
    <property type="entry name" value="D-isomer_2_OHA_DH_cat_dom"/>
</dbReference>
<dbReference type="GO" id="GO:0030267">
    <property type="term" value="F:glyoxylate reductase (NADPH) activity"/>
    <property type="evidence" value="ECO:0007669"/>
    <property type="project" value="TreeGrafter"/>
</dbReference>
<feature type="domain" description="D-isomer specific 2-hydroxyacid dehydrogenase catalytic" evidence="6">
    <location>
        <begin position="41"/>
        <end position="334"/>
    </location>
</feature>
<keyword evidence="2 4" id="KW-0560">Oxidoreductase</keyword>
<reference evidence="8" key="1">
    <citation type="submission" date="2020-02" db="EMBL/GenBank/DDBJ databases">
        <authorList>
            <person name="Meier V. D."/>
        </authorList>
    </citation>
    <scope>NUCLEOTIDE SEQUENCE</scope>
    <source>
        <strain evidence="8">AVDCRST_MAG18</strain>
    </source>
</reference>
<dbReference type="PANTHER" id="PTHR10996">
    <property type="entry name" value="2-HYDROXYACID DEHYDROGENASE-RELATED"/>
    <property type="match status" value="1"/>
</dbReference>
<dbReference type="InterPro" id="IPR029753">
    <property type="entry name" value="D-isomer_DH_CS"/>
</dbReference>
<dbReference type="PANTHER" id="PTHR10996:SF283">
    <property type="entry name" value="GLYOXYLATE_HYDROXYPYRUVATE REDUCTASE B"/>
    <property type="match status" value="1"/>
</dbReference>
<dbReference type="GO" id="GO:0003714">
    <property type="term" value="F:transcription corepressor activity"/>
    <property type="evidence" value="ECO:0007669"/>
    <property type="project" value="InterPro"/>
</dbReference>
<dbReference type="InterPro" id="IPR036291">
    <property type="entry name" value="NAD(P)-bd_dom_sf"/>
</dbReference>
<dbReference type="Pfam" id="PF00389">
    <property type="entry name" value="2-Hacid_dh"/>
    <property type="match status" value="1"/>
</dbReference>
<dbReference type="FunFam" id="3.40.50.720:FF:000203">
    <property type="entry name" value="D-3-phosphoglycerate dehydrogenase (SerA)"/>
    <property type="match status" value="1"/>
</dbReference>
<dbReference type="Pfam" id="PF02826">
    <property type="entry name" value="2-Hacid_dh_C"/>
    <property type="match status" value="1"/>
</dbReference>
<feature type="region of interest" description="Disordered" evidence="5">
    <location>
        <begin position="1"/>
        <end position="20"/>
    </location>
</feature>
<feature type="compositionally biased region" description="Basic and acidic residues" evidence="5">
    <location>
        <begin position="1"/>
        <end position="11"/>
    </location>
</feature>
<protein>
    <submittedName>
        <fullName evidence="8">D-3-phosphoglycerate dehydrogenase</fullName>
        <ecNumber evidence="8">1.1.1.95</ecNumber>
    </submittedName>
</protein>
<dbReference type="SUPFAM" id="SSF51735">
    <property type="entry name" value="NAD(P)-binding Rossmann-fold domains"/>
    <property type="match status" value="1"/>
</dbReference>
<evidence type="ECO:0000259" key="7">
    <source>
        <dbReference type="Pfam" id="PF02826"/>
    </source>
</evidence>
<dbReference type="InterPro" id="IPR043322">
    <property type="entry name" value="CtBP"/>
</dbReference>
<organism evidence="8">
    <name type="scientific">uncultured Thermomicrobiales bacterium</name>
    <dbReference type="NCBI Taxonomy" id="1645740"/>
    <lineage>
        <taxon>Bacteria</taxon>
        <taxon>Pseudomonadati</taxon>
        <taxon>Thermomicrobiota</taxon>
        <taxon>Thermomicrobia</taxon>
        <taxon>Thermomicrobiales</taxon>
        <taxon>environmental samples</taxon>
    </lineage>
</organism>
<gene>
    <name evidence="8" type="ORF">AVDCRST_MAG18-3402</name>
</gene>
<dbReference type="GO" id="GO:0016618">
    <property type="term" value="F:hydroxypyruvate reductase [NAD(P)H] activity"/>
    <property type="evidence" value="ECO:0007669"/>
    <property type="project" value="TreeGrafter"/>
</dbReference>
<feature type="domain" description="D-isomer specific 2-hydroxyacid dehydrogenase NAD-binding" evidence="7">
    <location>
        <begin position="132"/>
        <end position="312"/>
    </location>
</feature>
<dbReference type="EC" id="1.1.1.95" evidence="8"/>
<name>A0A6J4VMP0_9BACT</name>
<evidence type="ECO:0000259" key="6">
    <source>
        <dbReference type="Pfam" id="PF00389"/>
    </source>
</evidence>
<dbReference type="PROSITE" id="PS00670">
    <property type="entry name" value="D_2_HYDROXYACID_DH_2"/>
    <property type="match status" value="1"/>
</dbReference>
<dbReference type="GO" id="GO:0051287">
    <property type="term" value="F:NAD binding"/>
    <property type="evidence" value="ECO:0007669"/>
    <property type="project" value="InterPro"/>
</dbReference>
<evidence type="ECO:0000256" key="4">
    <source>
        <dbReference type="RuleBase" id="RU003719"/>
    </source>
</evidence>
<dbReference type="Gene3D" id="3.40.50.720">
    <property type="entry name" value="NAD(P)-binding Rossmann-like Domain"/>
    <property type="match status" value="2"/>
</dbReference>
<evidence type="ECO:0000256" key="3">
    <source>
        <dbReference type="ARBA" id="ARBA00023027"/>
    </source>
</evidence>
<evidence type="ECO:0000256" key="5">
    <source>
        <dbReference type="SAM" id="MobiDB-lite"/>
    </source>
</evidence>
<dbReference type="InterPro" id="IPR050223">
    <property type="entry name" value="D-isomer_2-hydroxyacid_DH"/>
</dbReference>
<dbReference type="GO" id="GO:0004617">
    <property type="term" value="F:phosphoglycerate dehydrogenase activity"/>
    <property type="evidence" value="ECO:0007669"/>
    <property type="project" value="UniProtKB-EC"/>
</dbReference>
<dbReference type="EMBL" id="CADCWN010000253">
    <property type="protein sequence ID" value="CAA9582806.1"/>
    <property type="molecule type" value="Genomic_DNA"/>
</dbReference>
<evidence type="ECO:0000313" key="8">
    <source>
        <dbReference type="EMBL" id="CAA9582806.1"/>
    </source>
</evidence>
<evidence type="ECO:0000256" key="1">
    <source>
        <dbReference type="ARBA" id="ARBA00005854"/>
    </source>
</evidence>
<dbReference type="GO" id="GO:0005829">
    <property type="term" value="C:cytosol"/>
    <property type="evidence" value="ECO:0007669"/>
    <property type="project" value="TreeGrafter"/>
</dbReference>
<keyword evidence="3" id="KW-0520">NAD</keyword>
<accession>A0A6J4VMP0</accession>
<dbReference type="CDD" id="cd05299">
    <property type="entry name" value="CtBP_dh"/>
    <property type="match status" value="1"/>
</dbReference>